<dbReference type="EMBL" id="VCAZ01000032">
    <property type="protein sequence ID" value="TSL47524.1"/>
    <property type="molecule type" value="Genomic_DNA"/>
</dbReference>
<protein>
    <submittedName>
        <fullName evidence="2">Uncharacterized protein</fullName>
    </submittedName>
</protein>
<feature type="compositionally biased region" description="Basic and acidic residues" evidence="1">
    <location>
        <begin position="20"/>
        <end position="31"/>
    </location>
</feature>
<dbReference type="AlphaFoldDB" id="A0A556TZA4"/>
<sequence length="179" mass="20214">MTFRLGRLWLPEQAAPVKVRDKAEITDERANKQTSTQSDKEREQESEWKSHLDRKIEISLKIVFESDSFITTTMNYTLLVDTNRGAHGALQDFYLSFLTVSISAETSVASVSGDRQERAACWKRSVCVFTPLPHCRSHSLAFTNNISDSSWRTDGVLTPYPSVTSFSCSSVFNHDIITV</sequence>
<proteinExistence type="predicted"/>
<feature type="region of interest" description="Disordered" evidence="1">
    <location>
        <begin position="20"/>
        <end position="48"/>
    </location>
</feature>
<reference evidence="2 3" key="1">
    <citation type="journal article" date="2019" name="Genome Biol. Evol.">
        <title>Whole-Genome Sequencing of the Giant Devil Catfish, Bagarius yarrelli.</title>
        <authorList>
            <person name="Jiang W."/>
            <person name="Lv Y."/>
            <person name="Cheng L."/>
            <person name="Yang K."/>
            <person name="Chao B."/>
            <person name="Wang X."/>
            <person name="Li Y."/>
            <person name="Pan X."/>
            <person name="You X."/>
            <person name="Zhang Y."/>
            <person name="Yang J."/>
            <person name="Li J."/>
            <person name="Zhang X."/>
            <person name="Liu S."/>
            <person name="Sun C."/>
            <person name="Yang J."/>
            <person name="Shi Q."/>
        </authorList>
    </citation>
    <scope>NUCLEOTIDE SEQUENCE [LARGE SCALE GENOMIC DNA]</scope>
    <source>
        <strain evidence="2">JWS20170419001</strain>
        <tissue evidence="2">Muscle</tissue>
    </source>
</reference>
<dbReference type="Proteomes" id="UP000319801">
    <property type="component" value="Unassembled WGS sequence"/>
</dbReference>
<evidence type="ECO:0000256" key="1">
    <source>
        <dbReference type="SAM" id="MobiDB-lite"/>
    </source>
</evidence>
<keyword evidence="3" id="KW-1185">Reference proteome</keyword>
<comment type="caution">
    <text evidence="2">The sequence shown here is derived from an EMBL/GenBank/DDBJ whole genome shotgun (WGS) entry which is preliminary data.</text>
</comment>
<evidence type="ECO:0000313" key="2">
    <source>
        <dbReference type="EMBL" id="TSL47524.1"/>
    </source>
</evidence>
<gene>
    <name evidence="2" type="ORF">Baya_7105</name>
</gene>
<name>A0A556TZA4_BAGYA</name>
<evidence type="ECO:0000313" key="3">
    <source>
        <dbReference type="Proteomes" id="UP000319801"/>
    </source>
</evidence>
<feature type="compositionally biased region" description="Basic and acidic residues" evidence="1">
    <location>
        <begin position="38"/>
        <end position="48"/>
    </location>
</feature>
<organism evidence="2 3">
    <name type="scientific">Bagarius yarrelli</name>
    <name type="common">Goonch</name>
    <name type="synonym">Bagrus yarrelli</name>
    <dbReference type="NCBI Taxonomy" id="175774"/>
    <lineage>
        <taxon>Eukaryota</taxon>
        <taxon>Metazoa</taxon>
        <taxon>Chordata</taxon>
        <taxon>Craniata</taxon>
        <taxon>Vertebrata</taxon>
        <taxon>Euteleostomi</taxon>
        <taxon>Actinopterygii</taxon>
        <taxon>Neopterygii</taxon>
        <taxon>Teleostei</taxon>
        <taxon>Ostariophysi</taxon>
        <taxon>Siluriformes</taxon>
        <taxon>Sisoridae</taxon>
        <taxon>Sisorinae</taxon>
        <taxon>Bagarius</taxon>
    </lineage>
</organism>
<accession>A0A556TZA4</accession>